<proteinExistence type="inferred from homology"/>
<gene>
    <name evidence="10" type="primary">LOC106820043</name>
</gene>
<dbReference type="SUPFAM" id="SSF53448">
    <property type="entry name" value="Nucleotide-diphospho-sugar transferases"/>
    <property type="match status" value="1"/>
</dbReference>
<evidence type="ECO:0000256" key="1">
    <source>
        <dbReference type="ARBA" id="ARBA00022490"/>
    </source>
</evidence>
<dbReference type="Proteomes" id="UP000695022">
    <property type="component" value="Unplaced"/>
</dbReference>
<dbReference type="Pfam" id="PF12804">
    <property type="entry name" value="NTP_transf_3"/>
    <property type="match status" value="1"/>
</dbReference>
<dbReference type="PANTHER" id="PTHR19136">
    <property type="entry name" value="MOLYBDENUM COFACTOR GUANYLYLTRANSFERASE"/>
    <property type="match status" value="1"/>
</dbReference>
<feature type="domain" description="MobA-like NTP transferase" evidence="8">
    <location>
        <begin position="11"/>
        <end position="154"/>
    </location>
</feature>
<keyword evidence="5" id="KW-0460">Magnesium</keyword>
<keyword evidence="4" id="KW-0547">Nucleotide-binding</keyword>
<feature type="non-terminal residue" evidence="10">
    <location>
        <position position="156"/>
    </location>
</feature>
<keyword evidence="9" id="KW-1185">Reference proteome</keyword>
<dbReference type="GeneID" id="106820043"/>
<evidence type="ECO:0000313" key="9">
    <source>
        <dbReference type="Proteomes" id="UP000695022"/>
    </source>
</evidence>
<evidence type="ECO:0000256" key="3">
    <source>
        <dbReference type="ARBA" id="ARBA00022723"/>
    </source>
</evidence>
<protein>
    <submittedName>
        <fullName evidence="10">Molybdenum cofactor guanylyltransferase-like</fullName>
    </submittedName>
</protein>
<dbReference type="InterPro" id="IPR013482">
    <property type="entry name" value="Molybde_CF_guanTrfase"/>
</dbReference>
<keyword evidence="3" id="KW-0479">Metal-binding</keyword>
<dbReference type="NCBIfam" id="TIGR02665">
    <property type="entry name" value="molyb_mobA"/>
    <property type="match status" value="1"/>
</dbReference>
<reference evidence="10" key="1">
    <citation type="submission" date="2025-08" db="UniProtKB">
        <authorList>
            <consortium name="RefSeq"/>
        </authorList>
    </citation>
    <scope>IDENTIFICATION</scope>
</reference>
<keyword evidence="7" id="KW-0501">Molybdenum cofactor biosynthesis</keyword>
<evidence type="ECO:0000256" key="2">
    <source>
        <dbReference type="ARBA" id="ARBA00022679"/>
    </source>
</evidence>
<keyword evidence="2" id="KW-0808">Transferase</keyword>
<keyword evidence="1" id="KW-0963">Cytoplasm</keyword>
<dbReference type="Gene3D" id="3.90.550.10">
    <property type="entry name" value="Spore Coat Polysaccharide Biosynthesis Protein SpsA, Chain A"/>
    <property type="match status" value="1"/>
</dbReference>
<dbReference type="PANTHER" id="PTHR19136:SF81">
    <property type="entry name" value="MOLYBDENUM COFACTOR GUANYLYLTRANSFERASE"/>
    <property type="match status" value="1"/>
</dbReference>
<keyword evidence="6" id="KW-0342">GTP-binding</keyword>
<evidence type="ECO:0000256" key="4">
    <source>
        <dbReference type="ARBA" id="ARBA00022741"/>
    </source>
</evidence>
<evidence type="ECO:0000256" key="7">
    <source>
        <dbReference type="ARBA" id="ARBA00023150"/>
    </source>
</evidence>
<dbReference type="HAMAP" id="MF_00316">
    <property type="entry name" value="MobA"/>
    <property type="match status" value="1"/>
</dbReference>
<dbReference type="RefSeq" id="XP_014680088.1">
    <property type="nucleotide sequence ID" value="XM_014824602.1"/>
</dbReference>
<dbReference type="CDD" id="cd02503">
    <property type="entry name" value="MobA"/>
    <property type="match status" value="1"/>
</dbReference>
<accession>A0ABM1F6L7</accession>
<dbReference type="InterPro" id="IPR029044">
    <property type="entry name" value="Nucleotide-diphossugar_trans"/>
</dbReference>
<evidence type="ECO:0000313" key="10">
    <source>
        <dbReference type="RefSeq" id="XP_014680088.1"/>
    </source>
</evidence>
<organism evidence="9 10">
    <name type="scientific">Priapulus caudatus</name>
    <name type="common">Priapulid worm</name>
    <dbReference type="NCBI Taxonomy" id="37621"/>
    <lineage>
        <taxon>Eukaryota</taxon>
        <taxon>Metazoa</taxon>
        <taxon>Ecdysozoa</taxon>
        <taxon>Scalidophora</taxon>
        <taxon>Priapulida</taxon>
        <taxon>Priapulimorpha</taxon>
        <taxon>Priapulimorphida</taxon>
        <taxon>Priapulidae</taxon>
        <taxon>Priapulus</taxon>
    </lineage>
</organism>
<evidence type="ECO:0000259" key="8">
    <source>
        <dbReference type="Pfam" id="PF12804"/>
    </source>
</evidence>
<evidence type="ECO:0000256" key="5">
    <source>
        <dbReference type="ARBA" id="ARBA00022842"/>
    </source>
</evidence>
<name>A0ABM1F6L7_PRICU</name>
<evidence type="ECO:0000256" key="6">
    <source>
        <dbReference type="ARBA" id="ARBA00023134"/>
    </source>
</evidence>
<dbReference type="InterPro" id="IPR025877">
    <property type="entry name" value="MobA-like_NTP_Trfase"/>
</dbReference>
<sequence length="156" mass="17246">MQAINHKDITAVILAGGQGRRMGGEDKGLIEFDGRPIIEILIEKLKRQKVEIIINANRNHDIYQSYGLPVVSDELADFQGPLAGFATAINAVKTDYILTLPCDGPFLADSFVDLFIEAQAREQSPISVAFDGERLQPVYALIDVNRLDSLNQFLES</sequence>